<feature type="domain" description="HAM1-like N-terminal" evidence="2">
    <location>
        <begin position="335"/>
        <end position="718"/>
    </location>
</feature>
<sequence>MPPAPLSLSDERTPLLPPPPHVPAPAVAPPPPRRPRSHRRPHQHHEPRPRPPRSEALSIPALARAAAALKAGHLPSTTQLLALADLLLESPFLDDAATGTVWEPTYGEGRLGTGGLSREGERVRLAVRECVESARELVEGRNPVVVERGEGDEECVSVGVTGEGELGDGWQEFWWRYRATKVDVELPEPHLPVPDRSTLQQSTTSLVNLAQLFLTSPALQSLVTDIVLLVRDTADVVFETAQAKDQLGPETVDALERVVEAAAEGAVGASAVKAHDADTGTMSSRPGARKGEERARAAGGRDEALDPPEVAAPLAPGDEPAASAASSRVEGASRDKAAGKVEQKDSQALRDEFVDRVKKIFLQLQAQPQYQRSMQTLLALVRDYVRTAVDKASPRVHVEPAASSSSPSSTSSSPHVAQPAPIDDADPTRLLLPLLEPFTGGPGSLVPLRRAAHALLSYLDPSRQDTSPSRLRDLAHSVDALVEKALLEPGWIGSAAAQRQVGEMHDGLRALARDCPVLAQDVQRVIACVAAALQVLAGDELLARSVRALAELAGAIGAWTIEAAGTAARAAGGEGVAAVWGDVVEWLVPRVLGVLKEIPLPRFEFASPTVSLAIDPPSLLATSIIPSSISLQQSTSITYLPSFGSASAALPVSASHPSDPSLARAPATARTASAASTLVAVEGVQLEIKDVGYYASYHTGIPCVGDVTESGLLDLRFGRPSAPDGSSSSGGLGFALATSTPPPPGARTLFTLQRHSTAVALADFHLTPHSSSHPWLVWLLRPLLRVAVRKAVECELREAVLEPGAKWVGRVGFEVRERAEELRARAVEEAQEGRERDESEMERLWRWVRAAWDVLAGRAVENEEDEVDESGSDASSATSDADGDAHSARHLHLNRHGVAIDLEAANGTAGIGSEGVVLPVGDAPIPLPEGRSPPKGLARAARDEVRHEVEAGQEAAKEAMRAVGEVGEEADRRLGREVDLL</sequence>
<dbReference type="OrthoDB" id="5407957at2759"/>
<dbReference type="InterPro" id="IPR045967">
    <property type="entry name" value="HAM1-like_N"/>
</dbReference>
<feature type="compositionally biased region" description="Low complexity" evidence="1">
    <location>
        <begin position="400"/>
        <end position="414"/>
    </location>
</feature>
<feature type="region of interest" description="Disordered" evidence="1">
    <location>
        <begin position="860"/>
        <end position="887"/>
    </location>
</feature>
<dbReference type="PANTHER" id="PTHR31138">
    <property type="entry name" value="CHROMOSOME 19, WHOLE GENOME SHOTGUN SEQUENCE"/>
    <property type="match status" value="1"/>
</dbReference>
<reference evidence="3 4" key="1">
    <citation type="journal article" date="2015" name="Front. Microbiol.">
        <title>Genome sequence of the plant growth promoting endophytic yeast Rhodotorula graminis WP1.</title>
        <authorList>
            <person name="Firrincieli A."/>
            <person name="Otillar R."/>
            <person name="Salamov A."/>
            <person name="Schmutz J."/>
            <person name="Khan Z."/>
            <person name="Redman R.S."/>
            <person name="Fleck N.D."/>
            <person name="Lindquist E."/>
            <person name="Grigoriev I.V."/>
            <person name="Doty S.L."/>
        </authorList>
    </citation>
    <scope>NUCLEOTIDE SEQUENCE [LARGE SCALE GENOMIC DNA]</scope>
    <source>
        <strain evidence="3 4">WP1</strain>
    </source>
</reference>
<dbReference type="Pfam" id="PF19343">
    <property type="entry name" value="HAM1_N"/>
    <property type="match status" value="1"/>
</dbReference>
<feature type="compositionally biased region" description="Basic and acidic residues" evidence="1">
    <location>
        <begin position="44"/>
        <end position="53"/>
    </location>
</feature>
<accession>A0A0P9GJ59</accession>
<gene>
    <name evidence="3" type="ORF">RHOBADRAFT_55253</name>
</gene>
<feature type="compositionally biased region" description="Basic residues" evidence="1">
    <location>
        <begin position="33"/>
        <end position="43"/>
    </location>
</feature>
<dbReference type="OMA" id="ASYHTGI"/>
<dbReference type="RefSeq" id="XP_018269059.1">
    <property type="nucleotide sequence ID" value="XM_018417752.1"/>
</dbReference>
<feature type="region of interest" description="Disordered" evidence="1">
    <location>
        <begin position="394"/>
        <end position="423"/>
    </location>
</feature>
<proteinExistence type="predicted"/>
<organism evidence="3 4">
    <name type="scientific">Rhodotorula graminis (strain WP1)</name>
    <dbReference type="NCBI Taxonomy" id="578459"/>
    <lineage>
        <taxon>Eukaryota</taxon>
        <taxon>Fungi</taxon>
        <taxon>Dikarya</taxon>
        <taxon>Basidiomycota</taxon>
        <taxon>Pucciniomycotina</taxon>
        <taxon>Microbotryomycetes</taxon>
        <taxon>Sporidiobolales</taxon>
        <taxon>Sporidiobolaceae</taxon>
        <taxon>Rhodotorula</taxon>
    </lineage>
</organism>
<feature type="compositionally biased region" description="Basic and acidic residues" evidence="1">
    <location>
        <begin position="289"/>
        <end position="304"/>
    </location>
</feature>
<dbReference type="GeneID" id="28978200"/>
<dbReference type="STRING" id="578459.A0A0P9GJ59"/>
<feature type="region of interest" description="Disordered" evidence="1">
    <location>
        <begin position="1"/>
        <end position="55"/>
    </location>
</feature>
<protein>
    <recommendedName>
        <fullName evidence="2">HAM1-like N-terminal domain-containing protein</fullName>
    </recommendedName>
</protein>
<dbReference type="EMBL" id="KQ474084">
    <property type="protein sequence ID" value="KPV73010.1"/>
    <property type="molecule type" value="Genomic_DNA"/>
</dbReference>
<dbReference type="PANTHER" id="PTHR31138:SF1">
    <property type="entry name" value="PDZ DOMAIN-CONTAINING PROTEIN"/>
    <property type="match status" value="1"/>
</dbReference>
<feature type="compositionally biased region" description="Basic and acidic residues" evidence="1">
    <location>
        <begin position="331"/>
        <end position="346"/>
    </location>
</feature>
<dbReference type="Proteomes" id="UP000053890">
    <property type="component" value="Unassembled WGS sequence"/>
</dbReference>
<keyword evidence="4" id="KW-1185">Reference proteome</keyword>
<feature type="compositionally biased region" description="Pro residues" evidence="1">
    <location>
        <begin position="15"/>
        <end position="32"/>
    </location>
</feature>
<feature type="compositionally biased region" description="Acidic residues" evidence="1">
    <location>
        <begin position="862"/>
        <end position="871"/>
    </location>
</feature>
<name>A0A0P9GJ59_RHOGW</name>
<evidence type="ECO:0000256" key="1">
    <source>
        <dbReference type="SAM" id="MobiDB-lite"/>
    </source>
</evidence>
<evidence type="ECO:0000313" key="3">
    <source>
        <dbReference type="EMBL" id="KPV73010.1"/>
    </source>
</evidence>
<evidence type="ECO:0000313" key="4">
    <source>
        <dbReference type="Proteomes" id="UP000053890"/>
    </source>
</evidence>
<dbReference type="AlphaFoldDB" id="A0A0P9GJ59"/>
<feature type="region of interest" description="Disordered" evidence="1">
    <location>
        <begin position="266"/>
        <end position="346"/>
    </location>
</feature>
<evidence type="ECO:0000259" key="2">
    <source>
        <dbReference type="Pfam" id="PF19343"/>
    </source>
</evidence>